<dbReference type="Proteomes" id="UP000663131">
    <property type="component" value="Chromosome 8"/>
</dbReference>
<reference evidence="9" key="4">
    <citation type="journal article" name="BMC Genomics">
        <title>New genome assemblies reveal patterns of domestication and adaptation across Brettanomyces (Dekkera) species.</title>
        <authorList>
            <person name="Roach M.J."/>
            <person name="Borneman A.R."/>
        </authorList>
    </citation>
    <scope>NUCLEOTIDE SEQUENCE</scope>
    <source>
        <strain evidence="9">UCD 2041</strain>
    </source>
</reference>
<proteinExistence type="predicted"/>
<feature type="domain" description="C3H1-type" evidence="7">
    <location>
        <begin position="305"/>
        <end position="333"/>
    </location>
</feature>
<feature type="compositionally biased region" description="Low complexity" evidence="6">
    <location>
        <begin position="37"/>
        <end position="52"/>
    </location>
</feature>
<keyword evidence="3 5" id="KW-0863">Zinc-finger</keyword>
<feature type="region of interest" description="Disordered" evidence="6">
    <location>
        <begin position="192"/>
        <end position="217"/>
    </location>
</feature>
<dbReference type="PANTHER" id="PTHR12547:SF18">
    <property type="entry name" value="PROTEIN TIS11"/>
    <property type="match status" value="1"/>
</dbReference>
<feature type="compositionally biased region" description="Low complexity" evidence="6">
    <location>
        <begin position="269"/>
        <end position="283"/>
    </location>
</feature>
<feature type="compositionally biased region" description="Basic and acidic residues" evidence="6">
    <location>
        <begin position="206"/>
        <end position="215"/>
    </location>
</feature>
<evidence type="ECO:0000256" key="5">
    <source>
        <dbReference type="PROSITE-ProRule" id="PRU00723"/>
    </source>
</evidence>
<dbReference type="PROSITE" id="PS50103">
    <property type="entry name" value="ZF_C3H1"/>
    <property type="match status" value="2"/>
</dbReference>
<feature type="compositionally biased region" description="Polar residues" evidence="6">
    <location>
        <begin position="193"/>
        <end position="203"/>
    </location>
</feature>
<dbReference type="EMBL" id="CP063136">
    <property type="protein sequence ID" value="QOU21404.1"/>
    <property type="molecule type" value="Genomic_DNA"/>
</dbReference>
<dbReference type="KEGG" id="bbrx:BRETT_001126"/>
<dbReference type="Proteomes" id="UP000568158">
    <property type="component" value="Unassembled WGS sequence"/>
</dbReference>
<dbReference type="EMBL" id="CABFWN010000004">
    <property type="protein sequence ID" value="VUG19138.1"/>
    <property type="molecule type" value="Genomic_DNA"/>
</dbReference>
<evidence type="ECO:0000256" key="3">
    <source>
        <dbReference type="ARBA" id="ARBA00022771"/>
    </source>
</evidence>
<dbReference type="GO" id="GO:0010468">
    <property type="term" value="P:regulation of gene expression"/>
    <property type="evidence" value="ECO:0007669"/>
    <property type="project" value="UniProtKB-ARBA"/>
</dbReference>
<feature type="domain" description="C3H1-type" evidence="7">
    <location>
        <begin position="343"/>
        <end position="371"/>
    </location>
</feature>
<dbReference type="OrthoDB" id="410307at2759"/>
<dbReference type="SUPFAM" id="SSF90229">
    <property type="entry name" value="CCCH zinc finger"/>
    <property type="match status" value="2"/>
</dbReference>
<keyword evidence="11" id="KW-1185">Reference proteome</keyword>
<evidence type="ECO:0000313" key="12">
    <source>
        <dbReference type="Proteomes" id="UP000568158"/>
    </source>
</evidence>
<evidence type="ECO:0000256" key="6">
    <source>
        <dbReference type="SAM" id="MobiDB-lite"/>
    </source>
</evidence>
<evidence type="ECO:0000313" key="10">
    <source>
        <dbReference type="EMBL" id="VUG19138.1"/>
    </source>
</evidence>
<dbReference type="InterPro" id="IPR036855">
    <property type="entry name" value="Znf_CCCH_sf"/>
</dbReference>
<feature type="region of interest" description="Disordered" evidence="6">
    <location>
        <begin position="37"/>
        <end position="60"/>
    </location>
</feature>
<dbReference type="Gene3D" id="4.10.1000.10">
    <property type="entry name" value="Zinc finger, CCCH-type"/>
    <property type="match status" value="2"/>
</dbReference>
<evidence type="ECO:0000256" key="2">
    <source>
        <dbReference type="ARBA" id="ARBA00022737"/>
    </source>
</evidence>
<dbReference type="PANTHER" id="PTHR12547">
    <property type="entry name" value="CCCH ZINC FINGER/TIS11-RELATED"/>
    <property type="match status" value="1"/>
</dbReference>
<dbReference type="Pfam" id="PF00642">
    <property type="entry name" value="zf-CCCH"/>
    <property type="match status" value="2"/>
</dbReference>
<reference evidence="10 11" key="1">
    <citation type="submission" date="2019-07" db="EMBL/GenBank/DDBJ databases">
        <authorList>
            <person name="Friedrich A."/>
            <person name="Schacherer J."/>
        </authorList>
    </citation>
    <scope>NUCLEOTIDE SEQUENCE [LARGE SCALE GENOMIC DNA]</scope>
</reference>
<keyword evidence="1 5" id="KW-0479">Metal-binding</keyword>
<evidence type="ECO:0000256" key="4">
    <source>
        <dbReference type="ARBA" id="ARBA00022833"/>
    </source>
</evidence>
<evidence type="ECO:0000259" key="7">
    <source>
        <dbReference type="PROSITE" id="PS50103"/>
    </source>
</evidence>
<keyword evidence="2" id="KW-0677">Repeat</keyword>
<dbReference type="RefSeq" id="XP_041137897.1">
    <property type="nucleotide sequence ID" value="XM_041279683.1"/>
</dbReference>
<dbReference type="FunFam" id="4.10.1000.10:FF:000001">
    <property type="entry name" value="zinc finger CCCH domain-containing protein 15-like"/>
    <property type="match status" value="1"/>
</dbReference>
<feature type="region of interest" description="Disordered" evidence="6">
    <location>
        <begin position="266"/>
        <end position="301"/>
    </location>
</feature>
<dbReference type="GeneID" id="64573051"/>
<dbReference type="Proteomes" id="UP000478008">
    <property type="component" value="Unassembled WGS sequence"/>
</dbReference>
<feature type="zinc finger region" description="C3H1-type" evidence="5">
    <location>
        <begin position="305"/>
        <end position="333"/>
    </location>
</feature>
<dbReference type="InterPro" id="IPR000571">
    <property type="entry name" value="Znf_CCCH"/>
</dbReference>
<dbReference type="GO" id="GO:0008270">
    <property type="term" value="F:zinc ion binding"/>
    <property type="evidence" value="ECO:0007669"/>
    <property type="project" value="UniProtKB-KW"/>
</dbReference>
<evidence type="ECO:0000313" key="9">
    <source>
        <dbReference type="EMBL" id="QOU21404.1"/>
    </source>
</evidence>
<dbReference type="InterPro" id="IPR045877">
    <property type="entry name" value="ZFP36-like"/>
</dbReference>
<dbReference type="GO" id="GO:0006879">
    <property type="term" value="P:intracellular iron ion homeostasis"/>
    <property type="evidence" value="ECO:0007669"/>
    <property type="project" value="UniProtKB-ARBA"/>
</dbReference>
<reference evidence="9" key="3">
    <citation type="submission" date="2020-10" db="EMBL/GenBank/DDBJ databases">
        <authorList>
            <person name="Palmer J.M."/>
        </authorList>
    </citation>
    <scope>NUCLEOTIDE SEQUENCE</scope>
    <source>
        <strain evidence="9">UCD 2041</strain>
    </source>
</reference>
<name>A0A7D9CYU0_DEKBR</name>
<evidence type="ECO:0000256" key="1">
    <source>
        <dbReference type="ARBA" id="ARBA00022723"/>
    </source>
</evidence>
<feature type="region of interest" description="Disordered" evidence="6">
    <location>
        <begin position="236"/>
        <end position="255"/>
    </location>
</feature>
<accession>A0A7D9CYU0</accession>
<gene>
    <name evidence="9" type="ORF">BRETT_001126</name>
    <name evidence="10" type="ORF">DEBR0S4_11474G</name>
    <name evidence="8" type="ORF">HII12_005321</name>
</gene>
<feature type="zinc finger region" description="C3H1-type" evidence="5">
    <location>
        <begin position="343"/>
        <end position="371"/>
    </location>
</feature>
<dbReference type="AlphaFoldDB" id="A0A7D9CYU0"/>
<keyword evidence="4 5" id="KW-0862">Zinc</keyword>
<evidence type="ECO:0000313" key="11">
    <source>
        <dbReference type="Proteomes" id="UP000478008"/>
    </source>
</evidence>
<reference evidence="8 12" key="2">
    <citation type="journal article" date="2020" name="Appl. Microbiol. Biotechnol.">
        <title>Targeted gene deletion in Brettanomyces bruxellensis with an expression-free CRISPR-Cas9 system.</title>
        <authorList>
            <person name="Varela C."/>
            <person name="Bartel C."/>
            <person name="Onetto C."/>
            <person name="Borneman A."/>
        </authorList>
    </citation>
    <scope>NUCLEOTIDE SEQUENCE [LARGE SCALE GENOMIC DNA]</scope>
    <source>
        <strain evidence="8 12">AWRI1613</strain>
    </source>
</reference>
<dbReference type="EMBL" id="JABCYN010000057">
    <property type="protein sequence ID" value="KAF6005747.1"/>
    <property type="molecule type" value="Genomic_DNA"/>
</dbReference>
<sequence length="403" mass="45042">MSNIWNPSYLSTSSFELHNPKSIWDWNMKDLPSGSSSCGSATSASRRNSSRISFDDGLSSESSENFEMMKLIPDLWSDSRRDIYGNYSPGPQHVMNQAAHFKFTNCMPTRHSQSFGNIRKETSSQPFVRERYPSLAGNGWGISSTLPRGNSTPSIATSTFSYPSSPLQEPLRLNDGAIYYNNNANHSIVCHPPQSTVSSSMTRSDAPLEKHEDSSMIRSYPLTEENLSLLGQQTSQITENDLPSPSDAETSVDSCSSIPALVDREKKSISGSSAIRSGSVGSKARSHKTSSSRDSFRSKKKDNQLYKTEMCVQFQRNGYCPYGSKCQFAHGEQELKRIKRCENWKTKPCINWMRTGTCRYGKRCCFKHGDEDNGTQLVNEPPPAIVMKKISMKLSQKGYYHSS</sequence>
<dbReference type="FunFam" id="4.10.1000.10:FF:000018">
    <property type="entry name" value="Zinc finger protein"/>
    <property type="match status" value="1"/>
</dbReference>
<evidence type="ECO:0000313" key="8">
    <source>
        <dbReference type="EMBL" id="KAF6005747.1"/>
    </source>
</evidence>
<protein>
    <submittedName>
        <fullName evidence="10">DEBR0S4_11474g1_1</fullName>
    </submittedName>
</protein>
<organism evidence="10 11">
    <name type="scientific">Dekkera bruxellensis</name>
    <name type="common">Brettanomyces custersii</name>
    <dbReference type="NCBI Taxonomy" id="5007"/>
    <lineage>
        <taxon>Eukaryota</taxon>
        <taxon>Fungi</taxon>
        <taxon>Dikarya</taxon>
        <taxon>Ascomycota</taxon>
        <taxon>Saccharomycotina</taxon>
        <taxon>Pichiomycetes</taxon>
        <taxon>Pichiales</taxon>
        <taxon>Pichiaceae</taxon>
        <taxon>Brettanomyces</taxon>
    </lineage>
</organism>
<dbReference type="SMART" id="SM00356">
    <property type="entry name" value="ZnF_C3H1"/>
    <property type="match status" value="2"/>
</dbReference>
<dbReference type="GO" id="GO:0003729">
    <property type="term" value="F:mRNA binding"/>
    <property type="evidence" value="ECO:0007669"/>
    <property type="project" value="InterPro"/>
</dbReference>